<feature type="transmembrane region" description="Helical" evidence="8">
    <location>
        <begin position="314"/>
        <end position="335"/>
    </location>
</feature>
<keyword evidence="3" id="KW-1003">Cell membrane</keyword>
<evidence type="ECO:0000313" key="10">
    <source>
        <dbReference type="EMBL" id="MQY27721.1"/>
    </source>
</evidence>
<dbReference type="PANTHER" id="PTHR42718:SF48">
    <property type="entry name" value="CONSERVED TWO-DOMAIN MEMBRANE PROTEIN-RELATED"/>
    <property type="match status" value="1"/>
</dbReference>
<evidence type="ECO:0000256" key="5">
    <source>
        <dbReference type="ARBA" id="ARBA00022989"/>
    </source>
</evidence>
<dbReference type="InterPro" id="IPR011701">
    <property type="entry name" value="MFS"/>
</dbReference>
<sequence>MSELASEPVAQQDSVGEPPGRRARSFGAAFLLVAAGVAMSNLDQFIVNVALPQIGDRLGHESLSSVSWVLNAYAVLFGALLVPAGNLADRFGARGVYLGGIAGFTVASLACALAPNVWLLVVFRAVQAVGAAAMVPASLGVLLAATPPEKRLTAIRGWTAISGAAAALGPALGGVLTEAGWRWVFLINVPIGLAVLVAGPALLPKAPARTGTRLPDLPGAALVTAAIGLLSLAVVKGSDWGWTSAAVLGSLAACVVLLALFVAWCSRAVTPVLPLSLLRIRPFAAASLANLLFAVPFAAMLLSSVLWAETVWHWSAMRTGLAVAPGPLMVPLLAAKGGPLVTRFGPARVTAAGCVVFAAGIGWWIATMRATADYPAAMLPGMLLTGIGVGLTLPTLIGAAVTSVPPDRFATGSAVVSMARQVGAVLGVAGLVAILARAGDPEHVFRQGWWLIVATTLVTAVVYLVVARRPAAAG</sequence>
<feature type="transmembrane region" description="Helical" evidence="8">
    <location>
        <begin position="283"/>
        <end position="308"/>
    </location>
</feature>
<evidence type="ECO:0000256" key="1">
    <source>
        <dbReference type="ARBA" id="ARBA00004651"/>
    </source>
</evidence>
<feature type="region of interest" description="Disordered" evidence="7">
    <location>
        <begin position="1"/>
        <end position="20"/>
    </location>
</feature>
<dbReference type="GO" id="GO:0005886">
    <property type="term" value="C:plasma membrane"/>
    <property type="evidence" value="ECO:0007669"/>
    <property type="project" value="UniProtKB-SubCell"/>
</dbReference>
<gene>
    <name evidence="10" type="primary">emrY_2</name>
    <name evidence="10" type="ORF">NRB56_33040</name>
</gene>
<dbReference type="NCBIfam" id="TIGR00711">
    <property type="entry name" value="efflux_EmrB"/>
    <property type="match status" value="1"/>
</dbReference>
<dbReference type="InterPro" id="IPR004638">
    <property type="entry name" value="EmrB-like"/>
</dbReference>
<feature type="domain" description="Major facilitator superfamily (MFS) profile" evidence="9">
    <location>
        <begin position="29"/>
        <end position="471"/>
    </location>
</feature>
<dbReference type="PANTHER" id="PTHR42718">
    <property type="entry name" value="MAJOR FACILITATOR SUPERFAMILY MULTIDRUG TRANSPORTER MFSC"/>
    <property type="match status" value="1"/>
</dbReference>
<organism evidence="10 11">
    <name type="scientific">Nocardia aurantia</name>
    <dbReference type="NCBI Taxonomy" id="2585199"/>
    <lineage>
        <taxon>Bacteria</taxon>
        <taxon>Bacillati</taxon>
        <taxon>Actinomycetota</taxon>
        <taxon>Actinomycetes</taxon>
        <taxon>Mycobacteriales</taxon>
        <taxon>Nocardiaceae</taxon>
        <taxon>Nocardia</taxon>
    </lineage>
</organism>
<evidence type="ECO:0000313" key="11">
    <source>
        <dbReference type="Proteomes" id="UP000431401"/>
    </source>
</evidence>
<feature type="transmembrane region" description="Helical" evidence="8">
    <location>
        <begin position="347"/>
        <end position="366"/>
    </location>
</feature>
<feature type="transmembrane region" description="Helical" evidence="8">
    <location>
        <begin position="378"/>
        <end position="402"/>
    </location>
</feature>
<dbReference type="RefSeq" id="WP_319943079.1">
    <property type="nucleotide sequence ID" value="NZ_WEGI01000006.1"/>
</dbReference>
<dbReference type="PROSITE" id="PS50850">
    <property type="entry name" value="MFS"/>
    <property type="match status" value="1"/>
</dbReference>
<name>A0A7K0DPU6_9NOCA</name>
<dbReference type="InterPro" id="IPR020846">
    <property type="entry name" value="MFS_dom"/>
</dbReference>
<evidence type="ECO:0000259" key="9">
    <source>
        <dbReference type="PROSITE" id="PS50850"/>
    </source>
</evidence>
<reference evidence="10 11" key="1">
    <citation type="submission" date="2019-10" db="EMBL/GenBank/DDBJ databases">
        <title>Nocardia macrotermitis sp. nov. and Nocardia aurantia sp. nov., isolated from the gut of fungus growing-termite Macrotermes natalensis.</title>
        <authorList>
            <person name="Benndorf R."/>
            <person name="Schwitalla J."/>
            <person name="Martin K."/>
            <person name="De Beer W."/>
            <person name="Kaster A.-K."/>
            <person name="Vollmers J."/>
            <person name="Poulsen M."/>
            <person name="Beemelmanns C."/>
        </authorList>
    </citation>
    <scope>NUCLEOTIDE SEQUENCE [LARGE SCALE GENOMIC DNA]</scope>
    <source>
        <strain evidence="10 11">RB56</strain>
    </source>
</reference>
<feature type="transmembrane region" description="Helical" evidence="8">
    <location>
        <begin position="157"/>
        <end position="177"/>
    </location>
</feature>
<dbReference type="InterPro" id="IPR036259">
    <property type="entry name" value="MFS_trans_sf"/>
</dbReference>
<evidence type="ECO:0000256" key="3">
    <source>
        <dbReference type="ARBA" id="ARBA00022475"/>
    </source>
</evidence>
<comment type="caution">
    <text evidence="10">The sequence shown here is derived from an EMBL/GenBank/DDBJ whole genome shotgun (WGS) entry which is preliminary data.</text>
</comment>
<feature type="transmembrane region" description="Helical" evidence="8">
    <location>
        <begin position="215"/>
        <end position="234"/>
    </location>
</feature>
<dbReference type="CDD" id="cd17321">
    <property type="entry name" value="MFS_MMR_MDR_like"/>
    <property type="match status" value="1"/>
</dbReference>
<dbReference type="EMBL" id="WEGI01000006">
    <property type="protein sequence ID" value="MQY27721.1"/>
    <property type="molecule type" value="Genomic_DNA"/>
</dbReference>
<dbReference type="Pfam" id="PF07690">
    <property type="entry name" value="MFS_1"/>
    <property type="match status" value="1"/>
</dbReference>
<keyword evidence="5 8" id="KW-1133">Transmembrane helix</keyword>
<feature type="transmembrane region" description="Helical" evidence="8">
    <location>
        <begin position="125"/>
        <end position="145"/>
    </location>
</feature>
<keyword evidence="4 8" id="KW-0812">Transmembrane</keyword>
<keyword evidence="2" id="KW-0813">Transport</keyword>
<accession>A0A7K0DPU6</accession>
<dbReference type="AlphaFoldDB" id="A0A7K0DPU6"/>
<protein>
    <submittedName>
        <fullName evidence="10">Putative multidrug resistance protein EmrY</fullName>
    </submittedName>
</protein>
<dbReference type="Gene3D" id="1.20.1250.20">
    <property type="entry name" value="MFS general substrate transporter like domains"/>
    <property type="match status" value="1"/>
</dbReference>
<feature type="transmembrane region" description="Helical" evidence="8">
    <location>
        <begin position="240"/>
        <end position="262"/>
    </location>
</feature>
<feature type="transmembrane region" description="Helical" evidence="8">
    <location>
        <begin position="414"/>
        <end position="436"/>
    </location>
</feature>
<feature type="transmembrane region" description="Helical" evidence="8">
    <location>
        <begin position="26"/>
        <end position="46"/>
    </location>
</feature>
<dbReference type="PRINTS" id="PR01036">
    <property type="entry name" value="TCRTETB"/>
</dbReference>
<feature type="transmembrane region" description="Helical" evidence="8">
    <location>
        <begin position="96"/>
        <end position="119"/>
    </location>
</feature>
<proteinExistence type="predicted"/>
<keyword evidence="11" id="KW-1185">Reference proteome</keyword>
<dbReference type="SUPFAM" id="SSF103473">
    <property type="entry name" value="MFS general substrate transporter"/>
    <property type="match status" value="1"/>
</dbReference>
<evidence type="ECO:0000256" key="2">
    <source>
        <dbReference type="ARBA" id="ARBA00022448"/>
    </source>
</evidence>
<feature type="transmembrane region" description="Helical" evidence="8">
    <location>
        <begin position="183"/>
        <end position="203"/>
    </location>
</feature>
<evidence type="ECO:0000256" key="4">
    <source>
        <dbReference type="ARBA" id="ARBA00022692"/>
    </source>
</evidence>
<feature type="transmembrane region" description="Helical" evidence="8">
    <location>
        <begin position="66"/>
        <end position="84"/>
    </location>
</feature>
<dbReference type="GO" id="GO:0022857">
    <property type="term" value="F:transmembrane transporter activity"/>
    <property type="evidence" value="ECO:0007669"/>
    <property type="project" value="InterPro"/>
</dbReference>
<evidence type="ECO:0000256" key="8">
    <source>
        <dbReference type="SAM" id="Phobius"/>
    </source>
</evidence>
<comment type="subcellular location">
    <subcellularLocation>
        <location evidence="1">Cell membrane</location>
        <topology evidence="1">Multi-pass membrane protein</topology>
    </subcellularLocation>
</comment>
<evidence type="ECO:0000256" key="6">
    <source>
        <dbReference type="ARBA" id="ARBA00023136"/>
    </source>
</evidence>
<dbReference type="Gene3D" id="1.20.1720.10">
    <property type="entry name" value="Multidrug resistance protein D"/>
    <property type="match status" value="1"/>
</dbReference>
<feature type="transmembrane region" description="Helical" evidence="8">
    <location>
        <begin position="448"/>
        <end position="466"/>
    </location>
</feature>
<keyword evidence="6 8" id="KW-0472">Membrane</keyword>
<evidence type="ECO:0000256" key="7">
    <source>
        <dbReference type="SAM" id="MobiDB-lite"/>
    </source>
</evidence>
<dbReference type="Proteomes" id="UP000431401">
    <property type="component" value="Unassembled WGS sequence"/>
</dbReference>